<dbReference type="Proteomes" id="UP000626370">
    <property type="component" value="Unassembled WGS sequence"/>
</dbReference>
<reference evidence="3" key="1">
    <citation type="journal article" date="2019" name="Int. J. Syst. Evol. Microbiol.">
        <title>The Global Catalogue of Microorganisms (GCM) 10K type strain sequencing project: providing services to taxonomists for standard genome sequencing and annotation.</title>
        <authorList>
            <consortium name="The Broad Institute Genomics Platform"/>
            <consortium name="The Broad Institute Genome Sequencing Center for Infectious Disease"/>
            <person name="Wu L."/>
            <person name="Ma J."/>
        </authorList>
    </citation>
    <scope>NUCLEOTIDE SEQUENCE [LARGE SCALE GENOMIC DNA]</scope>
    <source>
        <strain evidence="3">CGMCC 1.15922</strain>
    </source>
</reference>
<dbReference type="RefSeq" id="WP_189376130.1">
    <property type="nucleotide sequence ID" value="NZ_BNAH01000001.1"/>
</dbReference>
<feature type="signal peptide" evidence="1">
    <location>
        <begin position="1"/>
        <end position="28"/>
    </location>
</feature>
<gene>
    <name evidence="2" type="ORF">GCM10011501_00940</name>
</gene>
<keyword evidence="1" id="KW-0732">Signal</keyword>
<keyword evidence="3" id="KW-1185">Reference proteome</keyword>
<dbReference type="InterPro" id="IPR021953">
    <property type="entry name" value="DUF3570"/>
</dbReference>
<evidence type="ECO:0000313" key="3">
    <source>
        <dbReference type="Proteomes" id="UP000626370"/>
    </source>
</evidence>
<name>A0ABQ3IAT1_9GAMM</name>
<evidence type="ECO:0000313" key="2">
    <source>
        <dbReference type="EMBL" id="GHE77277.1"/>
    </source>
</evidence>
<comment type="caution">
    <text evidence="2">The sequence shown here is derived from an EMBL/GenBank/DDBJ whole genome shotgun (WGS) entry which is preliminary data.</text>
</comment>
<organism evidence="2 3">
    <name type="scientific">Thalassotalea profundi</name>
    <dbReference type="NCBI Taxonomy" id="2036687"/>
    <lineage>
        <taxon>Bacteria</taxon>
        <taxon>Pseudomonadati</taxon>
        <taxon>Pseudomonadota</taxon>
        <taxon>Gammaproteobacteria</taxon>
        <taxon>Alteromonadales</taxon>
        <taxon>Colwelliaceae</taxon>
        <taxon>Thalassotalea</taxon>
    </lineage>
</organism>
<dbReference type="SUPFAM" id="SSF56935">
    <property type="entry name" value="Porins"/>
    <property type="match status" value="1"/>
</dbReference>
<accession>A0ABQ3IAT1</accession>
<dbReference type="Pfam" id="PF12094">
    <property type="entry name" value="DUF3570"/>
    <property type="match status" value="1"/>
</dbReference>
<feature type="chain" id="PRO_5046499025" description="DUF3570 domain-containing protein" evidence="1">
    <location>
        <begin position="29"/>
        <end position="429"/>
    </location>
</feature>
<evidence type="ECO:0000256" key="1">
    <source>
        <dbReference type="SAM" id="SignalP"/>
    </source>
</evidence>
<dbReference type="EMBL" id="BNAH01000001">
    <property type="protein sequence ID" value="GHE77277.1"/>
    <property type="molecule type" value="Genomic_DNA"/>
</dbReference>
<sequence>MQLTDKKNVKALLLTATTTLLGTASVQAAETKADEWQFDTALMYYGETDRVTAVEAIIAGSKQFGNDEILSLKLTVDTLTGASANGAVAQNTPQTFTRPSGKGQYQIKAGETPLDDTFKDTRLQLTGQWTQPLTERDIWSIGGNLSKEYDYFSAAINSNIARDFNKKNTTVSAGVSFAFDQIDPEGGIPNAFHTMLIGDVDSSNFASDFDATRKESGDDKTTVDLLLGLTQVINRNMLVQLNYSYSASSGYMTDPFKVLSVVDQQGISQTYLYENRPDSRKKHAFFGQVKYHFDTTILDTSYRYMMDDWEIDSHTVDTKYIIPLANGHTIEPHFRFYTQTAAEFYKPFLLEGQVIPQFASADYRIGEMDAMTIGMKYGIPLSDGEHLSFRIAYYQQSPKSDGTQAVGQLNDLELYSKVDAIMAQISYSF</sequence>
<evidence type="ECO:0008006" key="4">
    <source>
        <dbReference type="Google" id="ProtNLM"/>
    </source>
</evidence>
<protein>
    <recommendedName>
        <fullName evidence="4">DUF3570 domain-containing protein</fullName>
    </recommendedName>
</protein>
<proteinExistence type="predicted"/>